<dbReference type="AlphaFoldDB" id="J9Z9J4"/>
<dbReference type="Proteomes" id="UP000006177">
    <property type="component" value="Chromosome"/>
</dbReference>
<gene>
    <name evidence="1" type="ordered locus">LFML04_0064</name>
</gene>
<proteinExistence type="predicted"/>
<reference evidence="1 2" key="1">
    <citation type="journal article" date="2011" name="J. Microbiol.">
        <title>Complete genome of Leptospirillum ferriphilum ML-04 provides insight into its physiology and environmental adaptation.</title>
        <authorList>
            <person name="Mi S."/>
            <person name="Song J."/>
            <person name="Lin J."/>
            <person name="Che Y."/>
            <person name="Zheng H."/>
            <person name="Lin J."/>
        </authorList>
    </citation>
    <scope>NUCLEOTIDE SEQUENCE [LARGE SCALE GENOMIC DNA]</scope>
    <source>
        <strain evidence="1 2">ML-04</strain>
    </source>
</reference>
<sequence>MHFLENDRKDVIIRSGPDDWFSSQANPSKNFEKMDRIVFCSDKRLSGQSPVV</sequence>
<name>J9Z9J4_LEPFM</name>
<dbReference type="PATRIC" id="fig|1048260.3.peg.65"/>
<dbReference type="EMBL" id="CP002919">
    <property type="protein sequence ID" value="AFS52317.1"/>
    <property type="molecule type" value="Genomic_DNA"/>
</dbReference>
<dbReference type="HOGENOM" id="CLU_3081362_0_0_0"/>
<accession>J9Z9J4</accession>
<dbReference type="STRING" id="1048260.LFML04_0064"/>
<evidence type="ECO:0000313" key="2">
    <source>
        <dbReference type="Proteomes" id="UP000006177"/>
    </source>
</evidence>
<protein>
    <submittedName>
        <fullName evidence="1">Uncharacterized protein</fullName>
    </submittedName>
</protein>
<evidence type="ECO:0000313" key="1">
    <source>
        <dbReference type="EMBL" id="AFS52317.1"/>
    </source>
</evidence>
<organism evidence="1 2">
    <name type="scientific">Leptospirillum ferriphilum (strain ML-04)</name>
    <dbReference type="NCBI Taxonomy" id="1048260"/>
    <lineage>
        <taxon>Bacteria</taxon>
        <taxon>Pseudomonadati</taxon>
        <taxon>Nitrospirota</taxon>
        <taxon>Nitrospiria</taxon>
        <taxon>Nitrospirales</taxon>
        <taxon>Nitrospiraceae</taxon>
        <taxon>Leptospirillum</taxon>
    </lineage>
</organism>
<dbReference type="KEGG" id="lfi:LFML04_0064"/>